<dbReference type="Proteomes" id="UP000588071">
    <property type="component" value="Unassembled WGS sequence"/>
</dbReference>
<accession>A0A0I9WNT4</accession>
<proteinExistence type="predicted"/>
<protein>
    <recommendedName>
        <fullName evidence="7">5-bromo-4-chloroindolyl phosphate hydrolysis protein</fullName>
    </recommendedName>
</protein>
<feature type="coiled-coil region" evidence="1">
    <location>
        <begin position="144"/>
        <end position="171"/>
    </location>
</feature>
<evidence type="ECO:0000313" key="4">
    <source>
        <dbReference type="EMBL" id="OUZ18537.1"/>
    </source>
</evidence>
<keyword evidence="2" id="KW-1133">Transmembrane helix</keyword>
<dbReference type="InterPro" id="IPR018770">
    <property type="entry name" value="ChloroindolylP_hydrolase"/>
</dbReference>
<comment type="caution">
    <text evidence="3">The sequence shown here is derived from an EMBL/GenBank/DDBJ whole genome shotgun (WGS) entry which is preliminary data.</text>
</comment>
<evidence type="ECO:0000313" key="6">
    <source>
        <dbReference type="Proteomes" id="UP000588071"/>
    </source>
</evidence>
<evidence type="ECO:0000313" key="5">
    <source>
        <dbReference type="Proteomes" id="UP000196503"/>
    </source>
</evidence>
<evidence type="ECO:0008006" key="7">
    <source>
        <dbReference type="Google" id="ProtNLM"/>
    </source>
</evidence>
<dbReference type="Pfam" id="PF10112">
    <property type="entry name" value="Halogen_Hydrol"/>
    <property type="match status" value="1"/>
</dbReference>
<reference evidence="4 5" key="1">
    <citation type="submission" date="2017-05" db="EMBL/GenBank/DDBJ databases">
        <title>The Genome Sequence of Enterococcus faecium 2D5_DIV0622.</title>
        <authorList>
            <consortium name="The Broad Institute Genomics Platform"/>
            <consortium name="The Broad Institute Genomic Center for Infectious Diseases"/>
            <person name="Earl A."/>
            <person name="Manson A."/>
            <person name="Schwartman J."/>
            <person name="Gilmore M."/>
            <person name="Abouelleil A."/>
            <person name="Cao P."/>
            <person name="Chapman S."/>
            <person name="Cusick C."/>
            <person name="Shea T."/>
            <person name="Young S."/>
            <person name="Neafsey D."/>
            <person name="Nusbaum C."/>
            <person name="Birren B."/>
        </authorList>
    </citation>
    <scope>NUCLEOTIDE SEQUENCE [LARGE SCALE GENOMIC DNA]</scope>
    <source>
        <strain evidence="4 5">2D5_DIV0622</strain>
    </source>
</reference>
<evidence type="ECO:0000313" key="3">
    <source>
        <dbReference type="EMBL" id="NME49224.1"/>
    </source>
</evidence>
<name>A0A0I9WNT4_9ENTE</name>
<dbReference type="AlphaFoldDB" id="A0A0I9WNT4"/>
<reference evidence="3 6" key="2">
    <citation type="submission" date="2020-04" db="EMBL/GenBank/DDBJ databases">
        <authorList>
            <person name="Hitch T.C.A."/>
            <person name="Wylensek D."/>
            <person name="Clavel T."/>
        </authorList>
    </citation>
    <scope>NUCLEOTIDE SEQUENCE [LARGE SCALE GENOMIC DNA]</scope>
    <source>
        <strain evidence="3 6">WCA-380-WT-3C</strain>
    </source>
</reference>
<sequence length="287" mass="33814">MKKNLFIFGVLIVIAFLVLGYFETFFLLAAAIAFIIFMAYLAIQALENRHKAKPLYKSLIYAIAIIACATIAFDHEFYYDLRYDFVETVIETTMKIFALFIPIYLYIAWRKYFQNKVVRPNTLPPLSKAKEQYYHELGLSDSEIELFRDTMNQAKIQIEQLQKNVRSNSKLKALDLRHDYLKISKALFKEIVKNPTRLSDASLFLYTHLPNLVDLTNKYVEINNHEIKSREAYDRLEEGIQVIEQLTELIQRDYQDFVADDFEDMDIEINMAKKQIEKDSDHQTLQF</sequence>
<feature type="transmembrane region" description="Helical" evidence="2">
    <location>
        <begin position="55"/>
        <end position="73"/>
    </location>
</feature>
<feature type="transmembrane region" description="Helical" evidence="2">
    <location>
        <begin position="27"/>
        <end position="43"/>
    </location>
</feature>
<evidence type="ECO:0000256" key="1">
    <source>
        <dbReference type="SAM" id="Coils"/>
    </source>
</evidence>
<gene>
    <name evidence="4" type="ORF">A5869_000178</name>
    <name evidence="3" type="ORF">HF857_02965</name>
</gene>
<evidence type="ECO:0000256" key="2">
    <source>
        <dbReference type="SAM" id="Phobius"/>
    </source>
</evidence>
<organism evidence="3 6">
    <name type="scientific">Enterococcus cecorum</name>
    <dbReference type="NCBI Taxonomy" id="44008"/>
    <lineage>
        <taxon>Bacteria</taxon>
        <taxon>Bacillati</taxon>
        <taxon>Bacillota</taxon>
        <taxon>Bacilli</taxon>
        <taxon>Lactobacillales</taxon>
        <taxon>Enterococcaceae</taxon>
        <taxon>Enterococcus</taxon>
    </lineage>
</organism>
<feature type="transmembrane region" description="Helical" evidence="2">
    <location>
        <begin position="93"/>
        <end position="109"/>
    </location>
</feature>
<dbReference type="EMBL" id="NIBL01000001">
    <property type="protein sequence ID" value="OUZ18537.1"/>
    <property type="molecule type" value="Genomic_DNA"/>
</dbReference>
<dbReference type="Proteomes" id="UP000196503">
    <property type="component" value="Unassembled WGS sequence"/>
</dbReference>
<keyword evidence="2" id="KW-0812">Transmembrane</keyword>
<feature type="transmembrane region" description="Helical" evidence="2">
    <location>
        <begin position="5"/>
        <end position="21"/>
    </location>
</feature>
<keyword evidence="2" id="KW-0472">Membrane</keyword>
<dbReference type="EMBL" id="JABAFV010000003">
    <property type="protein sequence ID" value="NME49224.1"/>
    <property type="molecule type" value="Genomic_DNA"/>
</dbReference>
<keyword evidence="1" id="KW-0175">Coiled coil</keyword>
<dbReference type="RefSeq" id="WP_047340943.1">
    <property type="nucleotide sequence ID" value="NZ_JABAFV010000003.1"/>
</dbReference>